<dbReference type="RefSeq" id="XP_040699314.1">
    <property type="nucleotide sequence ID" value="XM_040842680.1"/>
</dbReference>
<dbReference type="PANTHER" id="PTHR35186:SF4">
    <property type="entry name" value="PRION-INHIBITION AND PROPAGATION HELO DOMAIN-CONTAINING PROTEIN"/>
    <property type="match status" value="1"/>
</dbReference>
<accession>A0A1L9T7W0</accession>
<dbReference type="STRING" id="1036612.A0A1L9T7W0"/>
<dbReference type="EMBL" id="KV878592">
    <property type="protein sequence ID" value="OJJ55508.1"/>
    <property type="molecule type" value="Genomic_DNA"/>
</dbReference>
<reference evidence="3" key="1">
    <citation type="journal article" date="2017" name="Genome Biol.">
        <title>Comparative genomics reveals high biological diversity and specific adaptations in the industrially and medically important fungal genus Aspergillus.</title>
        <authorList>
            <person name="de Vries R.P."/>
            <person name="Riley R."/>
            <person name="Wiebenga A."/>
            <person name="Aguilar-Osorio G."/>
            <person name="Amillis S."/>
            <person name="Uchima C.A."/>
            <person name="Anderluh G."/>
            <person name="Asadollahi M."/>
            <person name="Askin M."/>
            <person name="Barry K."/>
            <person name="Battaglia E."/>
            <person name="Bayram O."/>
            <person name="Benocci T."/>
            <person name="Braus-Stromeyer S.A."/>
            <person name="Caldana C."/>
            <person name="Canovas D."/>
            <person name="Cerqueira G.C."/>
            <person name="Chen F."/>
            <person name="Chen W."/>
            <person name="Choi C."/>
            <person name="Clum A."/>
            <person name="Dos Santos R.A."/>
            <person name="Damasio A.R."/>
            <person name="Diallinas G."/>
            <person name="Emri T."/>
            <person name="Fekete E."/>
            <person name="Flipphi M."/>
            <person name="Freyberg S."/>
            <person name="Gallo A."/>
            <person name="Gournas C."/>
            <person name="Habgood R."/>
            <person name="Hainaut M."/>
            <person name="Harispe M.L."/>
            <person name="Henrissat B."/>
            <person name="Hilden K.S."/>
            <person name="Hope R."/>
            <person name="Hossain A."/>
            <person name="Karabika E."/>
            <person name="Karaffa L."/>
            <person name="Karanyi Z."/>
            <person name="Krasevec N."/>
            <person name="Kuo A."/>
            <person name="Kusch H."/>
            <person name="LaButti K."/>
            <person name="Lagendijk E.L."/>
            <person name="Lapidus A."/>
            <person name="Levasseur A."/>
            <person name="Lindquist E."/>
            <person name="Lipzen A."/>
            <person name="Logrieco A.F."/>
            <person name="MacCabe A."/>
            <person name="Maekelae M.R."/>
            <person name="Malavazi I."/>
            <person name="Melin P."/>
            <person name="Meyer V."/>
            <person name="Mielnichuk N."/>
            <person name="Miskei M."/>
            <person name="Molnar A.P."/>
            <person name="Mule G."/>
            <person name="Ngan C.Y."/>
            <person name="Orejas M."/>
            <person name="Orosz E."/>
            <person name="Ouedraogo J.P."/>
            <person name="Overkamp K.M."/>
            <person name="Park H.-S."/>
            <person name="Perrone G."/>
            <person name="Piumi F."/>
            <person name="Punt P.J."/>
            <person name="Ram A.F."/>
            <person name="Ramon A."/>
            <person name="Rauscher S."/>
            <person name="Record E."/>
            <person name="Riano-Pachon D.M."/>
            <person name="Robert V."/>
            <person name="Roehrig J."/>
            <person name="Ruller R."/>
            <person name="Salamov A."/>
            <person name="Salih N.S."/>
            <person name="Samson R.A."/>
            <person name="Sandor E."/>
            <person name="Sanguinetti M."/>
            <person name="Schuetze T."/>
            <person name="Sepcic K."/>
            <person name="Shelest E."/>
            <person name="Sherlock G."/>
            <person name="Sophianopoulou V."/>
            <person name="Squina F.M."/>
            <person name="Sun H."/>
            <person name="Susca A."/>
            <person name="Todd R.B."/>
            <person name="Tsang A."/>
            <person name="Unkles S.E."/>
            <person name="van de Wiele N."/>
            <person name="van Rossen-Uffink D."/>
            <person name="Oliveira J.V."/>
            <person name="Vesth T.C."/>
            <person name="Visser J."/>
            <person name="Yu J.-H."/>
            <person name="Zhou M."/>
            <person name="Andersen M.R."/>
            <person name="Archer D.B."/>
            <person name="Baker S.E."/>
            <person name="Benoit I."/>
            <person name="Brakhage A.A."/>
            <person name="Braus G.H."/>
            <person name="Fischer R."/>
            <person name="Frisvad J.C."/>
            <person name="Goldman G.H."/>
            <person name="Houbraken J."/>
            <person name="Oakley B."/>
            <person name="Pocsi I."/>
            <person name="Scazzocchio C."/>
            <person name="Seiboth B."/>
            <person name="vanKuyk P.A."/>
            <person name="Wortman J."/>
            <person name="Dyer P.S."/>
            <person name="Grigoriev I.V."/>
        </authorList>
    </citation>
    <scope>NUCLEOTIDE SEQUENCE [LARGE SCALE GENOMIC DNA]</scope>
    <source>
        <strain evidence="3">CBS 593.65</strain>
    </source>
</reference>
<keyword evidence="3" id="KW-1185">Reference proteome</keyword>
<evidence type="ECO:0000313" key="3">
    <source>
        <dbReference type="Proteomes" id="UP000184356"/>
    </source>
</evidence>
<organism evidence="2 3">
    <name type="scientific">Aspergillus sydowii CBS 593.65</name>
    <dbReference type="NCBI Taxonomy" id="1036612"/>
    <lineage>
        <taxon>Eukaryota</taxon>
        <taxon>Fungi</taxon>
        <taxon>Dikarya</taxon>
        <taxon>Ascomycota</taxon>
        <taxon>Pezizomycotina</taxon>
        <taxon>Eurotiomycetes</taxon>
        <taxon>Eurotiomycetidae</taxon>
        <taxon>Eurotiales</taxon>
        <taxon>Aspergillaceae</taxon>
        <taxon>Aspergillus</taxon>
        <taxon>Aspergillus subgen. Nidulantes</taxon>
    </lineage>
</organism>
<dbReference type="OrthoDB" id="3565018at2759"/>
<evidence type="ECO:0000313" key="2">
    <source>
        <dbReference type="EMBL" id="OJJ55508.1"/>
    </source>
</evidence>
<dbReference type="VEuPathDB" id="FungiDB:ASPSYDRAFT_157915"/>
<dbReference type="AlphaFoldDB" id="A0A1L9T7W0"/>
<dbReference type="PANTHER" id="PTHR35186">
    <property type="entry name" value="ANK_REP_REGION DOMAIN-CONTAINING PROTEIN"/>
    <property type="match status" value="1"/>
</dbReference>
<proteinExistence type="predicted"/>
<dbReference type="InterPro" id="IPR056002">
    <property type="entry name" value="DUF7580"/>
</dbReference>
<dbReference type="Proteomes" id="UP000184356">
    <property type="component" value="Unassembled WGS sequence"/>
</dbReference>
<name>A0A1L9T7W0_9EURO</name>
<dbReference type="Pfam" id="PF24476">
    <property type="entry name" value="DUF7580"/>
    <property type="match status" value="1"/>
</dbReference>
<feature type="domain" description="DUF7580" evidence="1">
    <location>
        <begin position="196"/>
        <end position="555"/>
    </location>
</feature>
<dbReference type="GeneID" id="63758753"/>
<sequence>MVTGVETVGVALALLPLIVNQLDNYARGIEQIKVLGRYKRALEDLALGLGTQHRIFLNNLEQVLDGVVDEDGRVRDLISDPVGEGWKEPSLQQGLMDKLGQDHAFFFSNVRGVHDTLQRLAVKLDVDISMVPPTTPPSKRSILNFGKILSKSVYEDLLGKIRTINDVLRTLMDQSAQLGVSRRKRKSWRWLLPRYRETRKNAEGLFRAIVHGPYWSCPCRASHGAHLQLHTNPLDETTRGDTKGEKCRITFSDTWNNATNSARAWREVEFEAFEHAGALASVANLALPIRQQKHQKPRKQGVHFDVPDVDHKSPSSNVPPIVDFCSVLFGSETKEPPPNQDPVGFVTHESRSNIRYNMHLIKFQTHPVQLETLQRALPNRSRRERFYIAVGLACGVVQYHGNWLKEYWDSSDIHLPIERDNGTDDISVTNLYLSWLLNSQPGPSGAAGIKDLRRSPLVQNKVLFPLGIALIELSLGRSIIFLRSSQDEQANEDSTRFNTAFRVLKHVQQESGCDYRDTVKSCLCGLGVDEPCLEAEEFQERVLRAVVAPLLVDLAHFEGKGRML</sequence>
<evidence type="ECO:0000259" key="1">
    <source>
        <dbReference type="Pfam" id="PF24476"/>
    </source>
</evidence>
<protein>
    <recommendedName>
        <fullName evidence="1">DUF7580 domain-containing protein</fullName>
    </recommendedName>
</protein>
<gene>
    <name evidence="2" type="ORF">ASPSYDRAFT_157915</name>
</gene>